<evidence type="ECO:0000256" key="6">
    <source>
        <dbReference type="SAM" id="MobiDB-lite"/>
    </source>
</evidence>
<dbReference type="PANTHER" id="PTHR33048">
    <property type="entry name" value="PTH11-LIKE INTEGRAL MEMBRANE PROTEIN (AFU_ORTHOLOGUE AFUA_5G11245)"/>
    <property type="match status" value="1"/>
</dbReference>
<feature type="transmembrane region" description="Helical" evidence="7">
    <location>
        <begin position="215"/>
        <end position="237"/>
    </location>
</feature>
<protein>
    <recommendedName>
        <fullName evidence="8">Rhodopsin domain-containing protein</fullName>
    </recommendedName>
</protein>
<feature type="transmembrane region" description="Helical" evidence="7">
    <location>
        <begin position="138"/>
        <end position="161"/>
    </location>
</feature>
<keyword evidence="3 7" id="KW-1133">Transmembrane helix</keyword>
<reference evidence="9" key="1">
    <citation type="journal article" date="2023" name="Mol. Phylogenet. Evol.">
        <title>Genome-scale phylogeny and comparative genomics of the fungal order Sordariales.</title>
        <authorList>
            <person name="Hensen N."/>
            <person name="Bonometti L."/>
            <person name="Westerberg I."/>
            <person name="Brannstrom I.O."/>
            <person name="Guillou S."/>
            <person name="Cros-Aarteil S."/>
            <person name="Calhoun S."/>
            <person name="Haridas S."/>
            <person name="Kuo A."/>
            <person name="Mondo S."/>
            <person name="Pangilinan J."/>
            <person name="Riley R."/>
            <person name="LaButti K."/>
            <person name="Andreopoulos B."/>
            <person name="Lipzen A."/>
            <person name="Chen C."/>
            <person name="Yan M."/>
            <person name="Daum C."/>
            <person name="Ng V."/>
            <person name="Clum A."/>
            <person name="Steindorff A."/>
            <person name="Ohm R.A."/>
            <person name="Martin F."/>
            <person name="Silar P."/>
            <person name="Natvig D.O."/>
            <person name="Lalanne C."/>
            <person name="Gautier V."/>
            <person name="Ament-Velasquez S.L."/>
            <person name="Kruys A."/>
            <person name="Hutchinson M.I."/>
            <person name="Powell A.J."/>
            <person name="Barry K."/>
            <person name="Miller A.N."/>
            <person name="Grigoriev I.V."/>
            <person name="Debuchy R."/>
            <person name="Gladieux P."/>
            <person name="Hiltunen Thoren M."/>
            <person name="Johannesson H."/>
        </authorList>
    </citation>
    <scope>NUCLEOTIDE SEQUENCE</scope>
    <source>
        <strain evidence="9">CBS 103.79</strain>
    </source>
</reference>
<evidence type="ECO:0000313" key="10">
    <source>
        <dbReference type="Proteomes" id="UP001303889"/>
    </source>
</evidence>
<evidence type="ECO:0000256" key="4">
    <source>
        <dbReference type="ARBA" id="ARBA00023136"/>
    </source>
</evidence>
<keyword evidence="4 7" id="KW-0472">Membrane</keyword>
<organism evidence="9 10">
    <name type="scientific">Staphylotrichum tortipilum</name>
    <dbReference type="NCBI Taxonomy" id="2831512"/>
    <lineage>
        <taxon>Eukaryota</taxon>
        <taxon>Fungi</taxon>
        <taxon>Dikarya</taxon>
        <taxon>Ascomycota</taxon>
        <taxon>Pezizomycotina</taxon>
        <taxon>Sordariomycetes</taxon>
        <taxon>Sordariomycetidae</taxon>
        <taxon>Sordariales</taxon>
        <taxon>Chaetomiaceae</taxon>
        <taxon>Staphylotrichum</taxon>
    </lineage>
</organism>
<comment type="similarity">
    <text evidence="5">Belongs to the SAT4 family.</text>
</comment>
<keyword evidence="10" id="KW-1185">Reference proteome</keyword>
<evidence type="ECO:0000256" key="2">
    <source>
        <dbReference type="ARBA" id="ARBA00022692"/>
    </source>
</evidence>
<dbReference type="Proteomes" id="UP001303889">
    <property type="component" value="Unassembled WGS sequence"/>
</dbReference>
<dbReference type="InterPro" id="IPR049326">
    <property type="entry name" value="Rhodopsin_dom_fungi"/>
</dbReference>
<feature type="region of interest" description="Disordered" evidence="6">
    <location>
        <begin position="365"/>
        <end position="396"/>
    </location>
</feature>
<proteinExistence type="inferred from homology"/>
<dbReference type="EMBL" id="MU855987">
    <property type="protein sequence ID" value="KAK3898169.1"/>
    <property type="molecule type" value="Genomic_DNA"/>
</dbReference>
<evidence type="ECO:0000256" key="1">
    <source>
        <dbReference type="ARBA" id="ARBA00004141"/>
    </source>
</evidence>
<evidence type="ECO:0000259" key="8">
    <source>
        <dbReference type="Pfam" id="PF20684"/>
    </source>
</evidence>
<sequence length="396" mass="41981">MTDPAAEIGVMPAPPGVTPDFHHTTSVQLSFMIVFAVTFALATIALVLRVYTRAFVVKSLGLDEPLLIAAWAGTLAFFIVSLQAMPAGFGRNLYEVTATQLTGYLERLLVLALTYIWPPTLTKLSILVLYWRISPNNFFRVCIVTIAVVLVGYTVTFTVLFSGQCNPLLGTPESAVCLNNIAVAQAVLNIVTDGVIILLPIPTIHALHMPLKQRVTVGIILAVGSAACIASIIRVAYVRAMVDNPDVTFTQCSAAVWSILEMNLGILCNSLAALKPFVRRHLPGLFSKTGSGAGGPSGEGLAPTGDSYFNSSGKRNKGSGNGLGRGWGHSYQLHSVGNGKKNEGGGGRGDIVVVVDQFSVEYDSRGETKASSVAQGKGDSTDSILGPPRYPAHRPV</sequence>
<evidence type="ECO:0000256" key="5">
    <source>
        <dbReference type="ARBA" id="ARBA00038359"/>
    </source>
</evidence>
<feature type="region of interest" description="Disordered" evidence="6">
    <location>
        <begin position="289"/>
        <end position="324"/>
    </location>
</feature>
<evidence type="ECO:0000313" key="9">
    <source>
        <dbReference type="EMBL" id="KAK3898169.1"/>
    </source>
</evidence>
<dbReference type="InterPro" id="IPR052337">
    <property type="entry name" value="SAT4-like"/>
</dbReference>
<dbReference type="PANTHER" id="PTHR33048:SF129">
    <property type="entry name" value="INTEGRAL MEMBRANE PROTEIN-RELATED"/>
    <property type="match status" value="1"/>
</dbReference>
<feature type="transmembrane region" description="Helical" evidence="7">
    <location>
        <begin position="109"/>
        <end position="131"/>
    </location>
</feature>
<reference evidence="9" key="2">
    <citation type="submission" date="2023-05" db="EMBL/GenBank/DDBJ databases">
        <authorList>
            <consortium name="Lawrence Berkeley National Laboratory"/>
            <person name="Steindorff A."/>
            <person name="Hensen N."/>
            <person name="Bonometti L."/>
            <person name="Westerberg I."/>
            <person name="Brannstrom I.O."/>
            <person name="Guillou S."/>
            <person name="Cros-Aarteil S."/>
            <person name="Calhoun S."/>
            <person name="Haridas S."/>
            <person name="Kuo A."/>
            <person name="Mondo S."/>
            <person name="Pangilinan J."/>
            <person name="Riley R."/>
            <person name="Labutti K."/>
            <person name="Andreopoulos B."/>
            <person name="Lipzen A."/>
            <person name="Chen C."/>
            <person name="Yanf M."/>
            <person name="Daum C."/>
            <person name="Ng V."/>
            <person name="Clum A."/>
            <person name="Ohm R."/>
            <person name="Martin F."/>
            <person name="Silar P."/>
            <person name="Natvig D."/>
            <person name="Lalanne C."/>
            <person name="Gautier V."/>
            <person name="Ament-Velasquez S.L."/>
            <person name="Kruys A."/>
            <person name="Hutchinson M.I."/>
            <person name="Powell A.J."/>
            <person name="Barry K."/>
            <person name="Miller A.N."/>
            <person name="Grigoriev I.V."/>
            <person name="Debuchy R."/>
            <person name="Gladieux P."/>
            <person name="Thoren M.H."/>
            <person name="Johannesson H."/>
        </authorList>
    </citation>
    <scope>NUCLEOTIDE SEQUENCE</scope>
    <source>
        <strain evidence="9">CBS 103.79</strain>
    </source>
</reference>
<accession>A0AAN6MDI8</accession>
<feature type="domain" description="Rhodopsin" evidence="8">
    <location>
        <begin position="48"/>
        <end position="280"/>
    </location>
</feature>
<keyword evidence="2 7" id="KW-0812">Transmembrane</keyword>
<comment type="subcellular location">
    <subcellularLocation>
        <location evidence="1">Membrane</location>
        <topology evidence="1">Multi-pass membrane protein</topology>
    </subcellularLocation>
</comment>
<dbReference type="Pfam" id="PF20684">
    <property type="entry name" value="Fung_rhodopsin"/>
    <property type="match status" value="1"/>
</dbReference>
<feature type="transmembrane region" description="Helical" evidence="7">
    <location>
        <begin position="68"/>
        <end position="89"/>
    </location>
</feature>
<evidence type="ECO:0000256" key="7">
    <source>
        <dbReference type="SAM" id="Phobius"/>
    </source>
</evidence>
<gene>
    <name evidence="9" type="ORF">C8A05DRAFT_19200</name>
</gene>
<dbReference type="GO" id="GO:0016020">
    <property type="term" value="C:membrane"/>
    <property type="evidence" value="ECO:0007669"/>
    <property type="project" value="UniProtKB-SubCell"/>
</dbReference>
<feature type="transmembrane region" description="Helical" evidence="7">
    <location>
        <begin position="181"/>
        <end position="203"/>
    </location>
</feature>
<evidence type="ECO:0000256" key="3">
    <source>
        <dbReference type="ARBA" id="ARBA00022989"/>
    </source>
</evidence>
<name>A0AAN6MDI8_9PEZI</name>
<comment type="caution">
    <text evidence="9">The sequence shown here is derived from an EMBL/GenBank/DDBJ whole genome shotgun (WGS) entry which is preliminary data.</text>
</comment>
<feature type="transmembrane region" description="Helical" evidence="7">
    <location>
        <begin position="29"/>
        <end position="48"/>
    </location>
</feature>
<dbReference type="AlphaFoldDB" id="A0AAN6MDI8"/>